<keyword evidence="2" id="KW-1185">Reference proteome</keyword>
<comment type="caution">
    <text evidence="1">The sequence shown here is derived from an EMBL/GenBank/DDBJ whole genome shotgun (WGS) entry which is preliminary data.</text>
</comment>
<sequence>MGPVIVLSKVIPSQSRAFSCLARSKGVTLAAGATACSSARTPASCCTGASASSASTTSLICSRDTAQGSTQDAWQTPIRLEAGVVADVGWLGWHSWACDMKAYDGDGKQELAADVG</sequence>
<dbReference type="EMBL" id="BLLF01000278">
    <property type="protein sequence ID" value="GFH09979.1"/>
    <property type="molecule type" value="Genomic_DNA"/>
</dbReference>
<reference evidence="1 2" key="1">
    <citation type="submission" date="2020-02" db="EMBL/GenBank/DDBJ databases">
        <title>Draft genome sequence of Haematococcus lacustris strain NIES-144.</title>
        <authorList>
            <person name="Morimoto D."/>
            <person name="Nakagawa S."/>
            <person name="Yoshida T."/>
            <person name="Sawayama S."/>
        </authorList>
    </citation>
    <scope>NUCLEOTIDE SEQUENCE [LARGE SCALE GENOMIC DNA]</scope>
    <source>
        <strain evidence="1 2">NIES-144</strain>
    </source>
</reference>
<dbReference type="Proteomes" id="UP000485058">
    <property type="component" value="Unassembled WGS sequence"/>
</dbReference>
<organism evidence="1 2">
    <name type="scientific">Haematococcus lacustris</name>
    <name type="common">Green alga</name>
    <name type="synonym">Haematococcus pluvialis</name>
    <dbReference type="NCBI Taxonomy" id="44745"/>
    <lineage>
        <taxon>Eukaryota</taxon>
        <taxon>Viridiplantae</taxon>
        <taxon>Chlorophyta</taxon>
        <taxon>core chlorophytes</taxon>
        <taxon>Chlorophyceae</taxon>
        <taxon>CS clade</taxon>
        <taxon>Chlamydomonadales</taxon>
        <taxon>Haematococcaceae</taxon>
        <taxon>Haematococcus</taxon>
    </lineage>
</organism>
<gene>
    <name evidence="1" type="ORF">HaLaN_05214</name>
</gene>
<feature type="non-terminal residue" evidence="1">
    <location>
        <position position="1"/>
    </location>
</feature>
<name>A0A699YU84_HAELA</name>
<accession>A0A699YU84</accession>
<protein>
    <submittedName>
        <fullName evidence="1">Uncharacterized protein</fullName>
    </submittedName>
</protein>
<evidence type="ECO:0000313" key="2">
    <source>
        <dbReference type="Proteomes" id="UP000485058"/>
    </source>
</evidence>
<evidence type="ECO:0000313" key="1">
    <source>
        <dbReference type="EMBL" id="GFH09979.1"/>
    </source>
</evidence>
<dbReference type="AlphaFoldDB" id="A0A699YU84"/>
<proteinExistence type="predicted"/>